<name>A0A8H5AWJ1_9AGAR</name>
<dbReference type="GO" id="GO:0031146">
    <property type="term" value="P:SCF-dependent proteasomal ubiquitin-dependent protein catabolic process"/>
    <property type="evidence" value="ECO:0007669"/>
    <property type="project" value="TreeGrafter"/>
</dbReference>
<comment type="caution">
    <text evidence="2">The sequence shown here is derived from an EMBL/GenBank/DDBJ whole genome shotgun (WGS) entry which is preliminary data.</text>
</comment>
<dbReference type="SUPFAM" id="SSF52047">
    <property type="entry name" value="RNI-like"/>
    <property type="match status" value="1"/>
</dbReference>
<feature type="region of interest" description="Disordered" evidence="1">
    <location>
        <begin position="939"/>
        <end position="960"/>
    </location>
</feature>
<dbReference type="Proteomes" id="UP000567179">
    <property type="component" value="Unassembled WGS sequence"/>
</dbReference>
<keyword evidence="3" id="KW-1185">Reference proteome</keyword>
<feature type="compositionally biased region" description="Low complexity" evidence="1">
    <location>
        <begin position="220"/>
        <end position="234"/>
    </location>
</feature>
<accession>A0A8H5AWJ1</accession>
<dbReference type="InterPro" id="IPR036047">
    <property type="entry name" value="F-box-like_dom_sf"/>
</dbReference>
<evidence type="ECO:0000313" key="2">
    <source>
        <dbReference type="EMBL" id="KAF5312410.1"/>
    </source>
</evidence>
<dbReference type="PANTHER" id="PTHR13318">
    <property type="entry name" value="PARTNER OF PAIRED, ISOFORM B-RELATED"/>
    <property type="match status" value="1"/>
</dbReference>
<dbReference type="SMART" id="SM00367">
    <property type="entry name" value="LRR_CC"/>
    <property type="match status" value="8"/>
</dbReference>
<dbReference type="InterPro" id="IPR032675">
    <property type="entry name" value="LRR_dom_sf"/>
</dbReference>
<evidence type="ECO:0008006" key="4">
    <source>
        <dbReference type="Google" id="ProtNLM"/>
    </source>
</evidence>
<dbReference type="InterPro" id="IPR006553">
    <property type="entry name" value="Leu-rich_rpt_Cys-con_subtyp"/>
</dbReference>
<dbReference type="Gene3D" id="3.80.10.10">
    <property type="entry name" value="Ribonuclease Inhibitor"/>
    <property type="match status" value="2"/>
</dbReference>
<gene>
    <name evidence="2" type="ORF">D9619_002653</name>
</gene>
<feature type="compositionally biased region" description="Low complexity" evidence="1">
    <location>
        <begin position="976"/>
        <end position="988"/>
    </location>
</feature>
<evidence type="ECO:0000313" key="3">
    <source>
        <dbReference type="Proteomes" id="UP000567179"/>
    </source>
</evidence>
<feature type="region of interest" description="Disordered" evidence="1">
    <location>
        <begin position="138"/>
        <end position="168"/>
    </location>
</feature>
<protein>
    <recommendedName>
        <fullName evidence="4">F-box domain-containing protein</fullName>
    </recommendedName>
</protein>
<dbReference type="SUPFAM" id="SSF81383">
    <property type="entry name" value="F-box domain"/>
    <property type="match status" value="1"/>
</dbReference>
<proteinExistence type="predicted"/>
<feature type="region of interest" description="Disordered" evidence="1">
    <location>
        <begin position="976"/>
        <end position="1008"/>
    </location>
</feature>
<organism evidence="2 3">
    <name type="scientific">Psilocybe cf. subviscida</name>
    <dbReference type="NCBI Taxonomy" id="2480587"/>
    <lineage>
        <taxon>Eukaryota</taxon>
        <taxon>Fungi</taxon>
        <taxon>Dikarya</taxon>
        <taxon>Basidiomycota</taxon>
        <taxon>Agaricomycotina</taxon>
        <taxon>Agaricomycetes</taxon>
        <taxon>Agaricomycetidae</taxon>
        <taxon>Agaricales</taxon>
        <taxon>Agaricineae</taxon>
        <taxon>Strophariaceae</taxon>
        <taxon>Psilocybe</taxon>
    </lineage>
</organism>
<sequence length="1036" mass="111924">MANGIDNDEPFFQFDPYNEQQTIVSAYNQETSSTVAISIPTGLSSRGSAFTSVELTGGVGTEDAIQGKGKARSIPMPIQSSIPVHDIFDGLPMSASPSSTSYMTFGSPSSMTFSPSTSTLSSPEFERHLLQHRTFSGSSMEDMQTPEHLFESPESPSSRKGKERESFPVLPPLTFSMIELGYEDNNISPGSGPSSYGAMYSPSMVVSLPATAALTNVRGSTASSRSQSPSPDRSVISQDATSRLHLSRCRSMSSFSTRPLSPLLGVVASAAASPPALLGSTQPSSAISRQLFQGGSNSVDKELVPSTSPATSDIFALETEPGAYTPAWYMASKSLVNSPTTIIQTQPLAIPNPTPHVFLNRSKTSPYPASALDFVPIVSCDVFQPLPLIVFNHFDLLLPNELRLRILRTLVELHEEDHERALLEGRLSMAKAASSKSRWVGRDKAIRELFKLSRVSKAWRALIFDGELWADLDLSSFPGLPTEIIVRLVKSAGTFIRRLNLAGHIPLLPAPMLDITNSLCLELLFPYTQLTSVNFQGCSKLTTRSLHHLLVRSKSLESLCLKGLTAVTNTTCDIIANFCPNISSLNLSRCPNLDAHGISALTVAAVLHTAHLPLKELRISGLKYVSDTTMQGLGRAFPYLEVLDLSYARTLHNSALDAFVACDSPTDQAMALSMVAVSPRDLGREVTEYGKLTRRVTRLRHLNVSFCIMLTDTACANLAHSVPDLEFLEMAGIGADLKDDGLIRLLTTTPNIRRLDFEDAVDVTDALLTALIPIPAPPVDAGSTSIPRRDEKAEKQPGHLLEQFNLSHARDITDQALLALIRNCPKLVALELDDTRISTKVLRDFVALSRQRKTQNARLVAIDCRGVSESAVKDLTPHTRPRLGWRAYGARKLGYLDVRDDNEDELRVGQDECDPSRVVLKTFYSWQTVDVVKAVREKRRKMNSSARRAASEGSVGGGTSASAVAGEVVEATQAAAAGAGSSTGVSVGRSGMRWWSPGGRRSATATGSVTAATALTRARNSPSVLPDLNGDGCRAM</sequence>
<reference evidence="2 3" key="1">
    <citation type="journal article" date="2020" name="ISME J.">
        <title>Uncovering the hidden diversity of litter-decomposition mechanisms in mushroom-forming fungi.</title>
        <authorList>
            <person name="Floudas D."/>
            <person name="Bentzer J."/>
            <person name="Ahren D."/>
            <person name="Johansson T."/>
            <person name="Persson P."/>
            <person name="Tunlid A."/>
        </authorList>
    </citation>
    <scope>NUCLEOTIDE SEQUENCE [LARGE SCALE GENOMIC DNA]</scope>
    <source>
        <strain evidence="2 3">CBS 101986</strain>
    </source>
</reference>
<dbReference type="EMBL" id="JAACJJ010000056">
    <property type="protein sequence ID" value="KAF5312410.1"/>
    <property type="molecule type" value="Genomic_DNA"/>
</dbReference>
<dbReference type="GO" id="GO:0019005">
    <property type="term" value="C:SCF ubiquitin ligase complex"/>
    <property type="evidence" value="ECO:0007669"/>
    <property type="project" value="TreeGrafter"/>
</dbReference>
<feature type="region of interest" description="Disordered" evidence="1">
    <location>
        <begin position="218"/>
        <end position="241"/>
    </location>
</feature>
<dbReference type="OrthoDB" id="550575at2759"/>
<evidence type="ECO:0000256" key="1">
    <source>
        <dbReference type="SAM" id="MobiDB-lite"/>
    </source>
</evidence>
<dbReference type="AlphaFoldDB" id="A0A8H5AWJ1"/>